<reference evidence="5" key="1">
    <citation type="journal article" date="2015" name="Nat. Plants">
        <title>Genome expansion of Arabis alpina linked with retrotransposition and reduced symmetric DNA methylation.</title>
        <authorList>
            <person name="Willing E.M."/>
            <person name="Rawat V."/>
            <person name="Mandakova T."/>
            <person name="Maumus F."/>
            <person name="James G.V."/>
            <person name="Nordstroem K.J."/>
            <person name="Becker C."/>
            <person name="Warthmann N."/>
            <person name="Chica C."/>
            <person name="Szarzynska B."/>
            <person name="Zytnicki M."/>
            <person name="Albani M.C."/>
            <person name="Kiefer C."/>
            <person name="Bergonzi S."/>
            <person name="Castaings L."/>
            <person name="Mateos J.L."/>
            <person name="Berns M.C."/>
            <person name="Bujdoso N."/>
            <person name="Piofczyk T."/>
            <person name="de Lorenzo L."/>
            <person name="Barrero-Sicilia C."/>
            <person name="Mateos I."/>
            <person name="Piednoel M."/>
            <person name="Hagmann J."/>
            <person name="Chen-Min-Tao R."/>
            <person name="Iglesias-Fernandez R."/>
            <person name="Schuster S.C."/>
            <person name="Alonso-Blanco C."/>
            <person name="Roudier F."/>
            <person name="Carbonero P."/>
            <person name="Paz-Ares J."/>
            <person name="Davis S.J."/>
            <person name="Pecinka A."/>
            <person name="Quesneville H."/>
            <person name="Colot V."/>
            <person name="Lysak M.A."/>
            <person name="Weigel D."/>
            <person name="Coupland G."/>
            <person name="Schneeberger K."/>
        </authorList>
    </citation>
    <scope>NUCLEOTIDE SEQUENCE [LARGE SCALE GENOMIC DNA]</scope>
    <source>
        <strain evidence="5">cv. Pajares</strain>
    </source>
</reference>
<feature type="domain" description="Neprosin PEP catalytic" evidence="3">
    <location>
        <begin position="103"/>
        <end position="333"/>
    </location>
</feature>
<dbReference type="Pfam" id="PF03080">
    <property type="entry name" value="Neprosin"/>
    <property type="match status" value="1"/>
</dbReference>
<feature type="signal peptide" evidence="2">
    <location>
        <begin position="1"/>
        <end position="20"/>
    </location>
</feature>
<feature type="region of interest" description="Disordered" evidence="1">
    <location>
        <begin position="91"/>
        <end position="111"/>
    </location>
</feature>
<evidence type="ECO:0000259" key="3">
    <source>
        <dbReference type="PROSITE" id="PS52045"/>
    </source>
</evidence>
<dbReference type="PANTHER" id="PTHR31589:SF222">
    <property type="entry name" value="RRM DOMAIN-CONTAINING PROTEIN"/>
    <property type="match status" value="1"/>
</dbReference>
<dbReference type="Gene3D" id="3.90.1320.10">
    <property type="entry name" value="Outer-capsid protein sigma 3, large lobe"/>
    <property type="match status" value="1"/>
</dbReference>
<dbReference type="InterPro" id="IPR053168">
    <property type="entry name" value="Glutamic_endopeptidase"/>
</dbReference>
<dbReference type="InterPro" id="IPR004314">
    <property type="entry name" value="Neprosin"/>
</dbReference>
<dbReference type="EMBL" id="CM002872">
    <property type="protein sequence ID" value="KFK37132.1"/>
    <property type="molecule type" value="Genomic_DNA"/>
</dbReference>
<dbReference type="eggNOG" id="ENOG502QSP9">
    <property type="taxonomic scope" value="Eukaryota"/>
</dbReference>
<organism evidence="4 5">
    <name type="scientific">Arabis alpina</name>
    <name type="common">Alpine rock-cress</name>
    <dbReference type="NCBI Taxonomy" id="50452"/>
    <lineage>
        <taxon>Eukaryota</taxon>
        <taxon>Viridiplantae</taxon>
        <taxon>Streptophyta</taxon>
        <taxon>Embryophyta</taxon>
        <taxon>Tracheophyta</taxon>
        <taxon>Spermatophyta</taxon>
        <taxon>Magnoliopsida</taxon>
        <taxon>eudicotyledons</taxon>
        <taxon>Gunneridae</taxon>
        <taxon>Pentapetalae</taxon>
        <taxon>rosids</taxon>
        <taxon>malvids</taxon>
        <taxon>Brassicales</taxon>
        <taxon>Brassicaceae</taxon>
        <taxon>Arabideae</taxon>
        <taxon>Arabis</taxon>
    </lineage>
</organism>
<dbReference type="OMA" id="DMFREDW"/>
<dbReference type="Gramene" id="KFK37132">
    <property type="protein sequence ID" value="KFK37132"/>
    <property type="gene ID" value="AALP_AA4G217000"/>
</dbReference>
<dbReference type="InterPro" id="IPR025521">
    <property type="entry name" value="Neprosin_propep"/>
</dbReference>
<evidence type="ECO:0000313" key="5">
    <source>
        <dbReference type="Proteomes" id="UP000029120"/>
    </source>
</evidence>
<evidence type="ECO:0000256" key="1">
    <source>
        <dbReference type="SAM" id="MobiDB-lite"/>
    </source>
</evidence>
<gene>
    <name evidence="4" type="ordered locus">AALP_Aa4g217000</name>
</gene>
<keyword evidence="2" id="KW-0732">Signal</keyword>
<proteinExistence type="predicted"/>
<keyword evidence="5" id="KW-1185">Reference proteome</keyword>
<feature type="chain" id="PRO_5001822978" description="Neprosin PEP catalytic domain-containing protein" evidence="2">
    <location>
        <begin position="21"/>
        <end position="333"/>
    </location>
</feature>
<dbReference type="Pfam" id="PF14365">
    <property type="entry name" value="Neprosin_AP"/>
    <property type="match status" value="1"/>
</dbReference>
<name>A0A087H4T0_ARAAL</name>
<dbReference type="PANTHER" id="PTHR31589">
    <property type="entry name" value="PROTEIN, PUTATIVE (DUF239)-RELATED-RELATED"/>
    <property type="match status" value="1"/>
</dbReference>
<dbReference type="PROSITE" id="PS52045">
    <property type="entry name" value="NEPROSIN_PEP_CD"/>
    <property type="match status" value="1"/>
</dbReference>
<dbReference type="OrthoDB" id="1858978at2759"/>
<feature type="compositionally biased region" description="Polar residues" evidence="1">
    <location>
        <begin position="95"/>
        <end position="107"/>
    </location>
</feature>
<evidence type="ECO:0000313" key="4">
    <source>
        <dbReference type="EMBL" id="KFK37132.1"/>
    </source>
</evidence>
<protein>
    <recommendedName>
        <fullName evidence="3">Neprosin PEP catalytic domain-containing protein</fullName>
    </recommendedName>
</protein>
<evidence type="ECO:0000256" key="2">
    <source>
        <dbReference type="SAM" id="SignalP"/>
    </source>
</evidence>
<dbReference type="AlphaFoldDB" id="A0A087H4T0"/>
<accession>A0A087H4T0</accession>
<sequence>MAYLIVVFVFLSLICSLGRAQTSADGDVVDCVNKYKQKAFEHHRLTNHKLQEAPSEFPTITESYKKGKWRTKEAQLSTAQCPQGTIPVRRDGATLTRTEPDSPSSTPGHEYALVSTKSPSKIYGAKAKINVWASKVEEGSDEMSIGQIWLTTGEYKTDNVNTIEIGYQVYPMFYLDNNPRLFIFWTNDTYKSGCYNLQCPGFIQTSGSIVLGGSITPISSFGGSQSEITVLVWKDPKQGNWWLSIGSLVIGYWPAELFRELGDYATTVEYGGEITNSLTSGRHTTTEMGTGRFSDEGVGKVSYIRNMEFVDYKNNLKSIEDLERKPTNPNEQA</sequence>
<dbReference type="Proteomes" id="UP000029120">
    <property type="component" value="Chromosome 4"/>
</dbReference>